<reference evidence="1" key="1">
    <citation type="submission" date="2023-10" db="EMBL/GenBank/DDBJ databases">
        <title>Amphibacter perezi, gen. nov., sp. nov. a novel taxa of the family Comamonadaceae, class Betaproteobacteria isolated from the skin microbiota of Pelophylax perezi from different populations.</title>
        <authorList>
            <person name="Costa S."/>
            <person name="Proenca D.N."/>
            <person name="Lopes I."/>
            <person name="Morais P.V."/>
        </authorList>
    </citation>
    <scope>NUCLEOTIDE SEQUENCE</scope>
    <source>
        <strain evidence="1">SL12-8</strain>
    </source>
</reference>
<dbReference type="EMBL" id="JAWDIE010000020">
    <property type="protein sequence ID" value="MEJ7139121.1"/>
    <property type="molecule type" value="Genomic_DNA"/>
</dbReference>
<evidence type="ECO:0000313" key="2">
    <source>
        <dbReference type="Proteomes" id="UP001364695"/>
    </source>
</evidence>
<protein>
    <submittedName>
        <fullName evidence="1">FAD-dependent monooxygenase</fullName>
    </submittedName>
</protein>
<gene>
    <name evidence="1" type="ORF">RV045_11880</name>
</gene>
<proteinExistence type="predicted"/>
<name>A0ACC6P4I7_9BURK</name>
<sequence>MNTSIHIRGDGAAGLALALSLAHQGLASRVIAGPTDTAASDLRAWALNGASKELLAALNVWDQLPAAAVTPIQAMRVQGDQGGVLEFSAWQAKQPALGWIVDAAPLLDMLRQAARFAPLVTLAPFEEAPAAAPGLTVLCEGRDSPTRERGHRAAGHGLFSLRQHPYGHSALAGHVHSALANGGQAWQWFRHGEVLALLPRDGGYGLVWSLPHERAAALQQQGPQAIAQALNEATGGLAGELSMTATAALWPLRLAHDSALYGAFAPGSSWVLAGDAAHAIHPLAGQGLNLGLADVRVLAEVLAQARKDSPWRGSDDLSVLARYARQRHGPVTRMARTCDALWQAFAQPHPLAAPLRNLGLDAVNALTPLKTWLVRQALQG</sequence>
<dbReference type="Proteomes" id="UP001364695">
    <property type="component" value="Unassembled WGS sequence"/>
</dbReference>
<keyword evidence="1" id="KW-0503">Monooxygenase</keyword>
<keyword evidence="1" id="KW-0560">Oxidoreductase</keyword>
<organism evidence="1 2">
    <name type="scientific">Amphibiibacter pelophylacis</name>
    <dbReference type="NCBI Taxonomy" id="1799477"/>
    <lineage>
        <taxon>Bacteria</taxon>
        <taxon>Pseudomonadati</taxon>
        <taxon>Pseudomonadota</taxon>
        <taxon>Betaproteobacteria</taxon>
        <taxon>Burkholderiales</taxon>
        <taxon>Sphaerotilaceae</taxon>
        <taxon>Amphibiibacter</taxon>
    </lineage>
</organism>
<accession>A0ACC6P4I7</accession>
<evidence type="ECO:0000313" key="1">
    <source>
        <dbReference type="EMBL" id="MEJ7139121.1"/>
    </source>
</evidence>
<comment type="caution">
    <text evidence="1">The sequence shown here is derived from an EMBL/GenBank/DDBJ whole genome shotgun (WGS) entry which is preliminary data.</text>
</comment>
<keyword evidence="2" id="KW-1185">Reference proteome</keyword>